<feature type="compositionally biased region" description="Polar residues" evidence="1">
    <location>
        <begin position="668"/>
        <end position="685"/>
    </location>
</feature>
<dbReference type="PROSITE" id="PS50802">
    <property type="entry name" value="OTU"/>
    <property type="match status" value="1"/>
</dbReference>
<sequence length="917" mass="105361">MKERYQNNQTSREVNEVLRPFASGSRQAPDPYDLFLDEINYYRKHTARDGSSLFRVISEQIYGIQNYHERVRKECVDYMTLNSHIFEKEIKNLGEDFDNYLMDMSKPKCRGGRIELKAAGFLYKANVMIFEPYMRGRYLFKYKKQFKRVIRVFFTPPSHYDSVYTKSYIEKAAYCQSIVYEILYEKLFKLPDVKYAVERMLHDTLGKTIKTLTKDGKEKAITEDGREFQFDQAEGTHCVLGDYKLCHFHNTDGFKAEIEKTNIIKSNANSLIEPELLRKSLRMDYFLHDKDISCVRQLLNEGIAPFPYKVAKALDPSIYRNIEFDSWADWRRELKFKNWYCQDTQFLVGCKCLVRRFDAKGDYFNICVIQEIPKDNKNDCLVFVEDTGEKLIVPYTSLKPLPSLIYPRDGSKNYNNVPNLQSNRYFSYNNKNNQFVKSSYKHQEISHLTTYKSEDYCSTIKCDIAIDQVSKNYQEFIVMPQYMIHNKRKPDDLDKGEVVKQEEKPQICVRAKEGESHEHYFTFLQETTVTSDSPDLLNKKINMISPGNSFTNLNSGSALTTTKSSSDLNVDYSAGKSKMTDGSDLPMADIPTLRFFYNLGIESFKHSKAVVHITSQLPSLSASEHVVPSPVTPQAEMNQFVKSFEKLKTDDNNNGQSPLVAAPLARTHSNLSTSSSQYHEQQSGRRSFKGRSYHNNNNRNHHAGNHNQNNTYRNNRYQQNRSGNGGSFNGQDFNNRHNNDNNYQFKGSTTPTSITSQHSSVHDSGIGDNHVNVNDSSQVSSDYASTPVHAQQYQYQQNEYDQCSNYCVPASYAYYYTQPSSVPATPQVMIPAPDPNAYIYAPNSAPVETNQHMVDPMYHQYMQPYYYPAPVQQPMGYFYYPSSAPLGYNNPGTAATSPQVAPLVATMSGTNNVQPHQ</sequence>
<dbReference type="GO" id="GO:0016579">
    <property type="term" value="P:protein deubiquitination"/>
    <property type="evidence" value="ECO:0007669"/>
    <property type="project" value="TreeGrafter"/>
</dbReference>
<dbReference type="InterPro" id="IPR038765">
    <property type="entry name" value="Papain-like_cys_pep_sf"/>
</dbReference>
<dbReference type="PANTHER" id="PTHR12419:SF115">
    <property type="entry name" value="PROTEIN OVARIAN TUMOR LOCUS-RELATED"/>
    <property type="match status" value="1"/>
</dbReference>
<dbReference type="SUPFAM" id="SSF54001">
    <property type="entry name" value="Cysteine proteinases"/>
    <property type="match status" value="1"/>
</dbReference>
<feature type="compositionally biased region" description="Low complexity" evidence="1">
    <location>
        <begin position="705"/>
        <end position="722"/>
    </location>
</feature>
<dbReference type="Pfam" id="PF02338">
    <property type="entry name" value="OTU"/>
    <property type="match status" value="1"/>
</dbReference>
<dbReference type="PANTHER" id="PTHR12419">
    <property type="entry name" value="OTU DOMAIN CONTAINING PROTEIN"/>
    <property type="match status" value="1"/>
</dbReference>
<dbReference type="InterPro" id="IPR049770">
    <property type="entry name" value="OTU_Tudor"/>
</dbReference>
<dbReference type="CDD" id="cd20380">
    <property type="entry name" value="Tudor_TDRD13-like"/>
    <property type="match status" value="1"/>
</dbReference>
<gene>
    <name evidence="3" type="primary">CSON010375</name>
</gene>
<dbReference type="GO" id="GO:0061578">
    <property type="term" value="F:K63-linked deubiquitinase activity"/>
    <property type="evidence" value="ECO:0007669"/>
    <property type="project" value="TreeGrafter"/>
</dbReference>
<feature type="domain" description="OTU" evidence="2">
    <location>
        <begin position="41"/>
        <end position="166"/>
    </location>
</feature>
<dbReference type="EMBL" id="UFQT01000041">
    <property type="protein sequence ID" value="SSX18685.1"/>
    <property type="molecule type" value="Genomic_DNA"/>
</dbReference>
<evidence type="ECO:0000259" key="2">
    <source>
        <dbReference type="PROSITE" id="PS50802"/>
    </source>
</evidence>
<dbReference type="InterPro" id="IPR049769">
    <property type="entry name" value="OTU_OTU"/>
</dbReference>
<organism evidence="3">
    <name type="scientific">Culicoides sonorensis</name>
    <name type="common">Biting midge</name>
    <dbReference type="NCBI Taxonomy" id="179676"/>
    <lineage>
        <taxon>Eukaryota</taxon>
        <taxon>Metazoa</taxon>
        <taxon>Ecdysozoa</taxon>
        <taxon>Arthropoda</taxon>
        <taxon>Hexapoda</taxon>
        <taxon>Insecta</taxon>
        <taxon>Pterygota</taxon>
        <taxon>Neoptera</taxon>
        <taxon>Endopterygota</taxon>
        <taxon>Diptera</taxon>
        <taxon>Nematocera</taxon>
        <taxon>Chironomoidea</taxon>
        <taxon>Ceratopogonidae</taxon>
        <taxon>Ceratopogoninae</taxon>
        <taxon>Culicoides</taxon>
        <taxon>Monoculicoides</taxon>
    </lineage>
</organism>
<proteinExistence type="predicted"/>
<accession>A0A336LLU1</accession>
<dbReference type="GO" id="GO:0004843">
    <property type="term" value="F:cysteine-type deubiquitinase activity"/>
    <property type="evidence" value="ECO:0007669"/>
    <property type="project" value="TreeGrafter"/>
</dbReference>
<protein>
    <submittedName>
        <fullName evidence="3">CSON010375 protein</fullName>
    </submittedName>
</protein>
<feature type="compositionally biased region" description="Low complexity" evidence="1">
    <location>
        <begin position="768"/>
        <end position="782"/>
    </location>
</feature>
<reference evidence="3" key="1">
    <citation type="submission" date="2018-07" db="EMBL/GenBank/DDBJ databases">
        <authorList>
            <person name="Quirk P.G."/>
            <person name="Krulwich T.A."/>
        </authorList>
    </citation>
    <scope>NUCLEOTIDE SEQUENCE</scope>
</reference>
<dbReference type="InterPro" id="IPR003323">
    <property type="entry name" value="OTU_dom"/>
</dbReference>
<feature type="compositionally biased region" description="Polar residues" evidence="1">
    <location>
        <begin position="743"/>
        <end position="759"/>
    </location>
</feature>
<dbReference type="Gene3D" id="3.90.70.80">
    <property type="match status" value="1"/>
</dbReference>
<feature type="region of interest" description="Disordered" evidence="1">
    <location>
        <begin position="668"/>
        <end position="785"/>
    </location>
</feature>
<dbReference type="InterPro" id="IPR050704">
    <property type="entry name" value="Peptidase_C85-like"/>
</dbReference>
<name>A0A336LLU1_CULSO</name>
<dbReference type="VEuPathDB" id="VectorBase:CSON010375"/>
<evidence type="ECO:0000313" key="3">
    <source>
        <dbReference type="EMBL" id="SSX18685.1"/>
    </source>
</evidence>
<dbReference type="CDD" id="cd22753">
    <property type="entry name" value="OTU_ALG13-like"/>
    <property type="match status" value="1"/>
</dbReference>
<dbReference type="AlphaFoldDB" id="A0A336LLU1"/>
<evidence type="ECO:0000256" key="1">
    <source>
        <dbReference type="SAM" id="MobiDB-lite"/>
    </source>
</evidence>